<dbReference type="Pfam" id="PF13087">
    <property type="entry name" value="AAA_12"/>
    <property type="match status" value="1"/>
</dbReference>
<evidence type="ECO:0000256" key="4">
    <source>
        <dbReference type="ARBA" id="ARBA00022840"/>
    </source>
</evidence>
<dbReference type="Gene3D" id="3.40.50.300">
    <property type="entry name" value="P-loop containing nucleotide triphosphate hydrolases"/>
    <property type="match status" value="2"/>
</dbReference>
<evidence type="ECO:0000256" key="1">
    <source>
        <dbReference type="ARBA" id="ARBA00022741"/>
    </source>
</evidence>
<dbReference type="InterPro" id="IPR041679">
    <property type="entry name" value="DNA2/NAM7-like_C"/>
</dbReference>
<dbReference type="InterPro" id="IPR027417">
    <property type="entry name" value="P-loop_NTPase"/>
</dbReference>
<keyword evidence="1" id="KW-0547">Nucleotide-binding</keyword>
<gene>
    <name evidence="7" type="ORF">ACFO0B_11245</name>
</gene>
<feature type="region of interest" description="Disordered" evidence="5">
    <location>
        <begin position="393"/>
        <end position="452"/>
    </location>
</feature>
<keyword evidence="2" id="KW-0378">Hydrolase</keyword>
<keyword evidence="8" id="KW-1185">Reference proteome</keyword>
<evidence type="ECO:0000256" key="5">
    <source>
        <dbReference type="SAM" id="MobiDB-lite"/>
    </source>
</evidence>
<keyword evidence="4" id="KW-0067">ATP-binding</keyword>
<dbReference type="Proteomes" id="UP001595696">
    <property type="component" value="Unassembled WGS sequence"/>
</dbReference>
<evidence type="ECO:0000259" key="6">
    <source>
        <dbReference type="Pfam" id="PF13087"/>
    </source>
</evidence>
<keyword evidence="3" id="KW-0347">Helicase</keyword>
<feature type="compositionally biased region" description="Pro residues" evidence="5">
    <location>
        <begin position="396"/>
        <end position="418"/>
    </location>
</feature>
<dbReference type="PANTHER" id="PTHR43788">
    <property type="entry name" value="DNA2/NAM7 HELICASE FAMILY MEMBER"/>
    <property type="match status" value="1"/>
</dbReference>
<name>A0ABV8DRF7_9NOCA</name>
<dbReference type="EMBL" id="JBHSAX010000010">
    <property type="protein sequence ID" value="MFC3962561.1"/>
    <property type="molecule type" value="Genomic_DNA"/>
</dbReference>
<accession>A0ABV8DRF7</accession>
<organism evidence="7 8">
    <name type="scientific">Nocardia jiangsuensis</name>
    <dbReference type="NCBI Taxonomy" id="1691563"/>
    <lineage>
        <taxon>Bacteria</taxon>
        <taxon>Bacillati</taxon>
        <taxon>Actinomycetota</taxon>
        <taxon>Actinomycetes</taxon>
        <taxon>Mycobacteriales</taxon>
        <taxon>Nocardiaceae</taxon>
        <taxon>Nocardia</taxon>
    </lineage>
</organism>
<evidence type="ECO:0000256" key="3">
    <source>
        <dbReference type="ARBA" id="ARBA00022806"/>
    </source>
</evidence>
<sequence length="1088" mass="113568">MLVIGDVVVAAPADLIAAARCEFAVLRALDAETASPRADSAAELDRLLAGNERTLAALRSGAAELTDAVLFDGRTAATAERLVRADHRVRYTPVTAGGADPVRAALELAACADLLSAAGALPAPVLRIGGTELPLDAALPVYLARRERFEHIATEQSAELLPVQWGDPRYLACGRCGACRAAARTARDVGLVAGIDPGTAALLRGAGIGTVDRLARSTAELPGLPVRTATALRRQARVQVRADAAGHPVTDTAGADALAALPPATPGDIGIATAPGPALLVAGQDFALRIPFGANGLRPVLERLRAEIPGAHLYHHGAEVRALLYAHQTGPGDEELLEELFAAEAVVDLAPVVRSTLVLAGEPEPPPEPLRPGVRAPVYRVAQVAAALDRLVPVAPTTPGPPHDAPAPAPGGPYPPATSDPAAPGSGHPSDHPAQGGSAPVARTEPAAETDANGVLRIRAALRRLADRYGIRPRPPLPRAPDPDGPSSLEAALAEFARARADSGHPAALLAEALGHHRRQRGPLWDAHRARRADPVADWADEPGVLVAEWGTVDTKWHRPPHGTGLRRYLTLTGRFGTGAGSRLGSTVPAPGTPVHAYYDQPDPAAPGLRTVTAAVVLGCSPDTEFADTVRLEEVLPEGREPSDAMPIALAPRPPHPDPAVDRALEELADAVLVTLPDMPTGAPFDLLARRRPRLRGGLPGLPPVHGDHAAAITEAARALDDSVLAVQAPAGTGKISTIARVVARLLTGDRWRIGITAPDGHRTVEQLLDAVVRAGVLPELVAKKDAISVAPEWAVIDGARYPRFLETAVNGCVVGGLPADFADPAQVPRGALDLLIVADAGRCAPAEALAASVSARSLLLLGDLEHAGPPRSALGLRIGPHRTVPAATGYLLDRTWRLHPAVCGPLSALWYDGRLSAARTVTGGRALDVVPPGIETVLIPHRGHSTVCEPEAREVVRRVRTLLTGTWTSGGGARRLHPHDIFVVAPYGPQVALIRTLLERARIDDVLVGTPERFRGREAAVVLVSATVSAPVDAPGAVRALVAARVLRAALGRALWHATIIRSPLLTEYLPADPAELAELSALLRLR</sequence>
<proteinExistence type="predicted"/>
<evidence type="ECO:0000313" key="7">
    <source>
        <dbReference type="EMBL" id="MFC3962561.1"/>
    </source>
</evidence>
<dbReference type="InterPro" id="IPR050534">
    <property type="entry name" value="Coronavir_polyprotein_1ab"/>
</dbReference>
<reference evidence="8" key="1">
    <citation type="journal article" date="2019" name="Int. J. Syst. Evol. Microbiol.">
        <title>The Global Catalogue of Microorganisms (GCM) 10K type strain sequencing project: providing services to taxonomists for standard genome sequencing and annotation.</title>
        <authorList>
            <consortium name="The Broad Institute Genomics Platform"/>
            <consortium name="The Broad Institute Genome Sequencing Center for Infectious Disease"/>
            <person name="Wu L."/>
            <person name="Ma J."/>
        </authorList>
    </citation>
    <scope>NUCLEOTIDE SEQUENCE [LARGE SCALE GENOMIC DNA]</scope>
    <source>
        <strain evidence="8">CGMCC 4.7330</strain>
    </source>
</reference>
<protein>
    <submittedName>
        <fullName evidence="7">AAA domain-containing protein</fullName>
    </submittedName>
</protein>
<evidence type="ECO:0000313" key="8">
    <source>
        <dbReference type="Proteomes" id="UP001595696"/>
    </source>
</evidence>
<evidence type="ECO:0000256" key="2">
    <source>
        <dbReference type="ARBA" id="ARBA00022801"/>
    </source>
</evidence>
<dbReference type="PANTHER" id="PTHR43788:SF8">
    <property type="entry name" value="DNA-BINDING PROTEIN SMUBP-2"/>
    <property type="match status" value="1"/>
</dbReference>
<feature type="domain" description="DNA2/NAM7 helicase-like C-terminal" evidence="6">
    <location>
        <begin position="891"/>
        <end position="1061"/>
    </location>
</feature>
<comment type="caution">
    <text evidence="7">The sequence shown here is derived from an EMBL/GenBank/DDBJ whole genome shotgun (WGS) entry which is preliminary data.</text>
</comment>
<dbReference type="RefSeq" id="WP_378612334.1">
    <property type="nucleotide sequence ID" value="NZ_JBHSAX010000010.1"/>
</dbReference>
<dbReference type="SUPFAM" id="SSF52540">
    <property type="entry name" value="P-loop containing nucleoside triphosphate hydrolases"/>
    <property type="match status" value="1"/>
</dbReference>